<reference evidence="2 3" key="1">
    <citation type="journal article" date="2016" name="Environ. Microbiol.">
        <title>Genomic resolution of a cold subsurface aquifer community provides metabolic insights for novel microbes adapted to high CO concentrations.</title>
        <authorList>
            <person name="Probst A.J."/>
            <person name="Castelle C.J."/>
            <person name="Singh A."/>
            <person name="Brown C.T."/>
            <person name="Anantharaman K."/>
            <person name="Sharon I."/>
            <person name="Hug L.A."/>
            <person name="Burstein D."/>
            <person name="Emerson J.B."/>
            <person name="Thomas B.C."/>
            <person name="Banfield J.F."/>
        </authorList>
    </citation>
    <scope>NUCLEOTIDE SEQUENCE [LARGE SCALE GENOMIC DNA]</scope>
    <source>
        <strain evidence="2">CG2_30_35_20</strain>
    </source>
</reference>
<dbReference type="Proteomes" id="UP000182344">
    <property type="component" value="Unassembled WGS sequence"/>
</dbReference>
<evidence type="ECO:0000259" key="1">
    <source>
        <dbReference type="Pfam" id="PF05050"/>
    </source>
</evidence>
<dbReference type="InterPro" id="IPR029063">
    <property type="entry name" value="SAM-dependent_MTases_sf"/>
</dbReference>
<dbReference type="CDD" id="cd02440">
    <property type="entry name" value="AdoMet_MTases"/>
    <property type="match status" value="1"/>
</dbReference>
<dbReference type="NCBIfam" id="TIGR01444">
    <property type="entry name" value="fkbM_fam"/>
    <property type="match status" value="1"/>
</dbReference>
<dbReference type="InterPro" id="IPR006342">
    <property type="entry name" value="FkbM_mtfrase"/>
</dbReference>
<accession>A0A1J5HPU8</accession>
<protein>
    <recommendedName>
        <fullName evidence="1">Methyltransferase FkbM domain-containing protein</fullName>
    </recommendedName>
</protein>
<sequence length="255" mass="30349">MGLVKLVKTKLQNGMDFWYRDDDKYIGERIALQKYEEYESELILRNVNINSVVVDVGANIGYYTLLLAKVCKKVYAFEPDFDCFKILLKNIAENKLQNVVAINKAVSDKKEVRAMIKDKSNLGNSRLDVRCQISDIRKIETVKLDDEIREKVDLIKIDVQGWEPKVIMGAKKMIKKYKPILFLEFNGDYKMILFLKKYYNNIFMIDYWFYILKKDINIDRKTGYADLFLTNKNINIWERYKNLQWKKVIKTILRY</sequence>
<dbReference type="PANTHER" id="PTHR34203">
    <property type="entry name" value="METHYLTRANSFERASE, FKBM FAMILY PROTEIN"/>
    <property type="match status" value="1"/>
</dbReference>
<dbReference type="InterPro" id="IPR052514">
    <property type="entry name" value="SAM-dependent_MTase"/>
</dbReference>
<dbReference type="Gene3D" id="3.40.50.150">
    <property type="entry name" value="Vaccinia Virus protein VP39"/>
    <property type="match status" value="1"/>
</dbReference>
<feature type="domain" description="Methyltransferase FkbM" evidence="1">
    <location>
        <begin position="55"/>
        <end position="187"/>
    </location>
</feature>
<comment type="caution">
    <text evidence="2">The sequence shown here is derived from an EMBL/GenBank/DDBJ whole genome shotgun (WGS) entry which is preliminary data.</text>
</comment>
<evidence type="ECO:0000313" key="2">
    <source>
        <dbReference type="EMBL" id="OIP86459.1"/>
    </source>
</evidence>
<dbReference type="SUPFAM" id="SSF53335">
    <property type="entry name" value="S-adenosyl-L-methionine-dependent methyltransferases"/>
    <property type="match status" value="1"/>
</dbReference>
<dbReference type="PANTHER" id="PTHR34203:SF15">
    <property type="entry name" value="SLL1173 PROTEIN"/>
    <property type="match status" value="1"/>
</dbReference>
<dbReference type="Pfam" id="PF05050">
    <property type="entry name" value="Methyltransf_21"/>
    <property type="match status" value="1"/>
</dbReference>
<organism evidence="2 3">
    <name type="scientific">Candidatus Shapirobacteria bacterium CG2_30_35_20</name>
    <dbReference type="NCBI Taxonomy" id="1805376"/>
    <lineage>
        <taxon>Bacteria</taxon>
        <taxon>Candidatus Shapironibacteriota</taxon>
    </lineage>
</organism>
<dbReference type="AlphaFoldDB" id="A0A1J5HPU8"/>
<name>A0A1J5HPU8_9BACT</name>
<proteinExistence type="predicted"/>
<dbReference type="EMBL" id="MNZO01000052">
    <property type="protein sequence ID" value="OIP86459.1"/>
    <property type="molecule type" value="Genomic_DNA"/>
</dbReference>
<dbReference type="STRING" id="1805376.AUK05_03610"/>
<evidence type="ECO:0000313" key="3">
    <source>
        <dbReference type="Proteomes" id="UP000182344"/>
    </source>
</evidence>
<gene>
    <name evidence="2" type="ORF">AUK05_03610</name>
</gene>